<keyword evidence="2" id="KW-0547">Nucleotide-binding</keyword>
<dbReference type="GeneID" id="78341877"/>
<evidence type="ECO:0000313" key="6">
    <source>
        <dbReference type="Proteomes" id="UP000318946"/>
    </source>
</evidence>
<evidence type="ECO:0000259" key="4">
    <source>
        <dbReference type="SMART" id="SM00382"/>
    </source>
</evidence>
<protein>
    <submittedName>
        <fullName evidence="5">Magnesium chelatase</fullName>
    </submittedName>
</protein>
<dbReference type="AlphaFoldDB" id="A0A4Y1WUF6"/>
<proteinExistence type="inferred from homology"/>
<dbReference type="Pfam" id="PF13541">
    <property type="entry name" value="ChlI"/>
    <property type="match status" value="1"/>
</dbReference>
<evidence type="ECO:0000256" key="3">
    <source>
        <dbReference type="ARBA" id="ARBA00022840"/>
    </source>
</evidence>
<dbReference type="Gene3D" id="3.40.50.300">
    <property type="entry name" value="P-loop containing nucleotide triphosphate hydrolases"/>
    <property type="match status" value="1"/>
</dbReference>
<dbReference type="InterPro" id="IPR003593">
    <property type="entry name" value="AAA+_ATPase"/>
</dbReference>
<dbReference type="InterPro" id="IPR027417">
    <property type="entry name" value="P-loop_NTPase"/>
</dbReference>
<dbReference type="PRINTS" id="PR01657">
    <property type="entry name" value="MCMFAMILY"/>
</dbReference>
<reference evidence="6" key="1">
    <citation type="submission" date="2019-06" db="EMBL/GenBank/DDBJ databases">
        <title>Alistipes onderdonkii subsp. vulgaris subsp. nov., Alistipes dispar sp. nov. and Alistipes communis sp. nov., isolated from human faeces, and creation of Alistipes onderdonkii subsp. onderdonkii subsp. nov.</title>
        <authorList>
            <person name="Sakamoto M."/>
            <person name="Ikeyama N."/>
            <person name="Ogata Y."/>
            <person name="Suda W."/>
            <person name="Iino T."/>
            <person name="Hattori M."/>
            <person name="Ohkuma M."/>
        </authorList>
    </citation>
    <scope>NUCLEOTIDE SEQUENCE [LARGE SCALE GENOMIC DNA]</scope>
    <source>
        <strain evidence="6">5CBH24</strain>
    </source>
</reference>
<evidence type="ECO:0000256" key="1">
    <source>
        <dbReference type="ARBA" id="ARBA00006354"/>
    </source>
</evidence>
<dbReference type="PANTHER" id="PTHR32039:SF7">
    <property type="entry name" value="COMPETENCE PROTEIN COMM"/>
    <property type="match status" value="1"/>
</dbReference>
<dbReference type="Gene3D" id="3.30.230.10">
    <property type="match status" value="1"/>
</dbReference>
<dbReference type="PANTHER" id="PTHR32039">
    <property type="entry name" value="MAGNESIUM-CHELATASE SUBUNIT CHLI"/>
    <property type="match status" value="1"/>
</dbReference>
<dbReference type="SUPFAM" id="SSF52540">
    <property type="entry name" value="P-loop containing nucleoside triphosphate hydrolases"/>
    <property type="match status" value="1"/>
</dbReference>
<dbReference type="InterPro" id="IPR014721">
    <property type="entry name" value="Ribsml_uS5_D2-typ_fold_subgr"/>
</dbReference>
<dbReference type="InterPro" id="IPR025158">
    <property type="entry name" value="Mg_chelat-rel_C"/>
</dbReference>
<dbReference type="InterPro" id="IPR025943">
    <property type="entry name" value="Sigma_54_int_dom_ATP-bd_2"/>
</dbReference>
<dbReference type="RefSeq" id="WP_141412482.1">
    <property type="nucleotide sequence ID" value="NZ_AP019735.1"/>
</dbReference>
<dbReference type="SMART" id="SM00382">
    <property type="entry name" value="AAA"/>
    <property type="match status" value="1"/>
</dbReference>
<dbReference type="Pfam" id="PF13335">
    <property type="entry name" value="Mg_chelatase_C"/>
    <property type="match status" value="1"/>
</dbReference>
<dbReference type="InterPro" id="IPR045006">
    <property type="entry name" value="CHLI-like"/>
</dbReference>
<dbReference type="GO" id="GO:0005524">
    <property type="term" value="F:ATP binding"/>
    <property type="evidence" value="ECO:0007669"/>
    <property type="project" value="UniProtKB-KW"/>
</dbReference>
<dbReference type="InterPro" id="IPR020568">
    <property type="entry name" value="Ribosomal_Su5_D2-typ_SF"/>
</dbReference>
<keyword evidence="3" id="KW-0067">ATP-binding</keyword>
<dbReference type="GO" id="GO:0003677">
    <property type="term" value="F:DNA binding"/>
    <property type="evidence" value="ECO:0007669"/>
    <property type="project" value="InterPro"/>
</dbReference>
<dbReference type="EMBL" id="AP019735">
    <property type="protein sequence ID" value="BBL03846.1"/>
    <property type="molecule type" value="Genomic_DNA"/>
</dbReference>
<dbReference type="InterPro" id="IPR001208">
    <property type="entry name" value="MCM_dom"/>
</dbReference>
<evidence type="ECO:0000313" key="5">
    <source>
        <dbReference type="EMBL" id="BBL03846.1"/>
    </source>
</evidence>
<dbReference type="Pfam" id="PF01078">
    <property type="entry name" value="Mg_chelatase"/>
    <property type="match status" value="1"/>
</dbReference>
<name>A0A4Y1WUF6_9BACT</name>
<comment type="similarity">
    <text evidence="1">Belongs to the Mg-chelatase subunits D/I family. ComM subfamily.</text>
</comment>
<sequence length="512" mass="54789">MFVRIAAGAVAGIDAVTVSVEVNVAAAGQLGLFLVGLPDNAVKESEQRIRSAFENTGLRMTGKKLVVNLAPADLRKEGAGFDLPIAVGILAATEQVPAEALDGTMLAGELSLDGTLKPVRGILPMAVKAREEGLRRLIVPCDNACEAAVVEGVEVIGAASLGETVEYLRGDRTIAPAAASAAFAEEEGGYAEDFADVKGQAAVKRALEIAAAGGHNVLMIGAPGSGKTMLARRLPSILPPLTLDEALETTKIHSVAGKIGAHRGLLAERPFRAPHHLSSQVALIGGGQSPRPGEVSLAHNGILFLDELPEFGRNVLEVLRQPLEERRITVSRARYSVEYPANFTLVAAMNPCPCGYYNHPTRECTCPPGAVHRYLGRISGPLMDRIDLHIEVTPVSIQEMASAERGEPSAAIRRRVVRAHEVQRDRFRGVAGVYTNAMMTGRMVREYCPIDAEARTLLERAMERLSLSARAYDRILKVARTIADLAGDERIGTAPIAEAIGYRSLDRESWGR</sequence>
<feature type="domain" description="AAA+ ATPase" evidence="4">
    <location>
        <begin position="213"/>
        <end position="396"/>
    </location>
</feature>
<dbReference type="KEGG" id="acou:A5CBH24_11590"/>
<dbReference type="InterPro" id="IPR004482">
    <property type="entry name" value="Mg_chelat-rel"/>
</dbReference>
<accession>A0A4Y1WUF6</accession>
<dbReference type="SUPFAM" id="SSF54211">
    <property type="entry name" value="Ribosomal protein S5 domain 2-like"/>
    <property type="match status" value="1"/>
</dbReference>
<keyword evidence="6" id="KW-1185">Reference proteome</keyword>
<gene>
    <name evidence="5" type="ORF">A5CBH24_11590</name>
</gene>
<dbReference type="Proteomes" id="UP000318946">
    <property type="component" value="Chromosome"/>
</dbReference>
<dbReference type="OrthoDB" id="9813147at2"/>
<organism evidence="5 6">
    <name type="scientific">Alistipes communis</name>
    <dbReference type="NCBI Taxonomy" id="2585118"/>
    <lineage>
        <taxon>Bacteria</taxon>
        <taxon>Pseudomonadati</taxon>
        <taxon>Bacteroidota</taxon>
        <taxon>Bacteroidia</taxon>
        <taxon>Bacteroidales</taxon>
        <taxon>Rikenellaceae</taxon>
        <taxon>Alistipes</taxon>
    </lineage>
</organism>
<dbReference type="PROSITE" id="PS00676">
    <property type="entry name" value="SIGMA54_INTERACT_2"/>
    <property type="match status" value="1"/>
</dbReference>
<dbReference type="NCBIfam" id="TIGR00368">
    <property type="entry name" value="YifB family Mg chelatase-like AAA ATPase"/>
    <property type="match status" value="1"/>
</dbReference>
<evidence type="ECO:0000256" key="2">
    <source>
        <dbReference type="ARBA" id="ARBA00022741"/>
    </source>
</evidence>
<dbReference type="InterPro" id="IPR000523">
    <property type="entry name" value="Mg_chelatse_chII-like_cat_dom"/>
</dbReference>